<evidence type="ECO:0000313" key="4">
    <source>
        <dbReference type="Proteomes" id="UP000000763"/>
    </source>
</evidence>
<name>Q0DDY0_ORYSJ</name>
<dbReference type="InterPro" id="IPR008266">
    <property type="entry name" value="Tyr_kinase_AS"/>
</dbReference>
<evidence type="ECO:0000313" key="3">
    <source>
        <dbReference type="EMBL" id="BAF18943.2"/>
    </source>
</evidence>
<gene>
    <name evidence="3" type="ordered locus">Os06g0191500</name>
</gene>
<feature type="domain" description="Protein kinase" evidence="2">
    <location>
        <begin position="63"/>
        <end position="309"/>
    </location>
</feature>
<dbReference type="PROSITE" id="PS00109">
    <property type="entry name" value="PROTEIN_KINASE_TYR"/>
    <property type="match status" value="1"/>
</dbReference>
<dbReference type="EMBL" id="AP008212">
    <property type="protein sequence ID" value="BAF18943.2"/>
    <property type="molecule type" value="Genomic_DNA"/>
</dbReference>
<dbReference type="InterPro" id="IPR053235">
    <property type="entry name" value="Ser_Thr_kinase"/>
</dbReference>
<sequence length="317" mass="34060">QRNAKQLLFHSMSARPNPPPVRRPRWRRDLTVRTPRADVAMSLAAPPPPPSLDTTVEPPLAEMELVCLVDSGEAGEVWLVRHRGTRREYALKVLYERWAAAAGGDADDDDHSSLVRCHGATRRSGGGGEEHRIVLLEHMRGGSLSGRRVADERALAGVARQALSGIAHLHRRGVVHGDIRPSNLFVDSSGRVKIAGFGADRAIDRTANGGPCRASLSPAAYMSPDHACGGGGGYAGDIWSFGLTILELYTGSFPLVEQGQSIPLTCYSDGPPEAPATASPEFRSFVGCCLQMNPAKRPSAVQLMDHPFVTSSVFSQE</sequence>
<evidence type="ECO:0000256" key="1">
    <source>
        <dbReference type="SAM" id="MobiDB-lite"/>
    </source>
</evidence>
<reference evidence="3 4" key="1">
    <citation type="journal article" date="2005" name="Nature">
        <title>The map-based sequence of the rice genome.</title>
        <authorList>
            <consortium name="International rice genome sequencing project (IRGSP)"/>
            <person name="Matsumoto T."/>
            <person name="Wu J."/>
            <person name="Kanamori H."/>
            <person name="Katayose Y."/>
            <person name="Fujisawa M."/>
            <person name="Namiki N."/>
            <person name="Mizuno H."/>
            <person name="Yamamoto K."/>
            <person name="Antonio B.A."/>
            <person name="Baba T."/>
            <person name="Sakata K."/>
            <person name="Nagamura Y."/>
            <person name="Aoki H."/>
            <person name="Arikawa K."/>
            <person name="Arita K."/>
            <person name="Bito T."/>
            <person name="Chiden Y."/>
            <person name="Fujitsuka N."/>
            <person name="Fukunaka R."/>
            <person name="Hamada M."/>
            <person name="Harada C."/>
            <person name="Hayashi A."/>
            <person name="Hijishita S."/>
            <person name="Honda M."/>
            <person name="Hosokawa S."/>
            <person name="Ichikawa Y."/>
            <person name="Idonuma A."/>
            <person name="Iijima M."/>
            <person name="Ikeda M."/>
            <person name="Ikeno M."/>
            <person name="Ito K."/>
            <person name="Ito S."/>
            <person name="Ito T."/>
            <person name="Ito Y."/>
            <person name="Ito Y."/>
            <person name="Iwabuchi A."/>
            <person name="Kamiya K."/>
            <person name="Karasawa W."/>
            <person name="Kurita K."/>
            <person name="Katagiri S."/>
            <person name="Kikuta A."/>
            <person name="Kobayashi H."/>
            <person name="Kobayashi N."/>
            <person name="Machita K."/>
            <person name="Maehara T."/>
            <person name="Masukawa M."/>
            <person name="Mizubayashi T."/>
            <person name="Mukai Y."/>
            <person name="Nagasaki H."/>
            <person name="Nagata Y."/>
            <person name="Naito S."/>
            <person name="Nakashima M."/>
            <person name="Nakama Y."/>
            <person name="Nakamichi Y."/>
            <person name="Nakamura M."/>
            <person name="Meguro A."/>
            <person name="Negishi M."/>
            <person name="Ohta I."/>
            <person name="Ohta T."/>
            <person name="Okamoto M."/>
            <person name="Ono N."/>
            <person name="Saji S."/>
            <person name="Sakaguchi M."/>
            <person name="Sakai K."/>
            <person name="Shibata M."/>
            <person name="Shimokawa T."/>
            <person name="Song J."/>
            <person name="Takazaki Y."/>
            <person name="Terasawa K."/>
            <person name="Tsugane M."/>
            <person name="Tsuji K."/>
            <person name="Ueda S."/>
            <person name="Waki K."/>
            <person name="Yamagata H."/>
            <person name="Yamamoto M."/>
            <person name="Yamamoto S."/>
            <person name="Yamane H."/>
            <person name="Yoshiki S."/>
            <person name="Yoshihara R."/>
            <person name="Yukawa K."/>
            <person name="Zhong H."/>
            <person name="Yano M."/>
            <person name="Yuan Q."/>
            <person name="Ouyang S."/>
            <person name="Liu J."/>
            <person name="Jones K.M."/>
            <person name="Gansberger K."/>
            <person name="Moffat K."/>
            <person name="Hill J."/>
            <person name="Bera J."/>
            <person name="Fadrosh D."/>
            <person name="Jin S."/>
            <person name="Johri S."/>
            <person name="Kim M."/>
            <person name="Overton L."/>
            <person name="Reardon M."/>
            <person name="Tsitrin T."/>
            <person name="Vuong H."/>
            <person name="Weaver B."/>
            <person name="Ciecko A."/>
            <person name="Tallon L."/>
            <person name="Jackson J."/>
            <person name="Pai G."/>
            <person name="Aken S.V."/>
            <person name="Utterback T."/>
            <person name="Reidmuller S."/>
            <person name="Feldblyum T."/>
            <person name="Hsiao J."/>
            <person name="Zismann V."/>
            <person name="Iobst S."/>
            <person name="de Vazeille A.R."/>
            <person name="Buell C.R."/>
            <person name="Ying K."/>
            <person name="Li Y."/>
            <person name="Lu T."/>
            <person name="Huang Y."/>
            <person name="Zhao Q."/>
            <person name="Feng Q."/>
            <person name="Zhang L."/>
            <person name="Zhu J."/>
            <person name="Weng Q."/>
            <person name="Mu J."/>
            <person name="Lu Y."/>
            <person name="Fan D."/>
            <person name="Liu Y."/>
            <person name="Guan J."/>
            <person name="Zhang Y."/>
            <person name="Yu S."/>
            <person name="Liu X."/>
            <person name="Zhang Y."/>
            <person name="Hong G."/>
            <person name="Han B."/>
            <person name="Choisne N."/>
            <person name="Demange N."/>
            <person name="Orjeda G."/>
            <person name="Samain S."/>
            <person name="Cattolico L."/>
            <person name="Pelletier E."/>
            <person name="Couloux A."/>
            <person name="Segurens B."/>
            <person name="Wincker P."/>
            <person name="D'Hont A."/>
            <person name="Scarpelli C."/>
            <person name="Weissenbach J."/>
            <person name="Salanoubat M."/>
            <person name="Quetier F."/>
            <person name="Yu Y."/>
            <person name="Kim H.R."/>
            <person name="Rambo T."/>
            <person name="Currie J."/>
            <person name="Collura K."/>
            <person name="Luo M."/>
            <person name="Yang T."/>
            <person name="Ammiraju J.S.S."/>
            <person name="Engler F."/>
            <person name="Soderlund C."/>
            <person name="Wing R.A."/>
            <person name="Palmer L.E."/>
            <person name="de la Bastide M."/>
            <person name="Spiegel L."/>
            <person name="Nascimento L."/>
            <person name="Zutavern T."/>
            <person name="O'Shaughnessy A."/>
            <person name="Dike S."/>
            <person name="Dedhia N."/>
            <person name="Preston R."/>
            <person name="Balija V."/>
            <person name="McCombie W.R."/>
            <person name="Chow T."/>
            <person name="Chen H."/>
            <person name="Chung M."/>
            <person name="Chen C."/>
            <person name="Shaw J."/>
            <person name="Wu H."/>
            <person name="Hsiao K."/>
            <person name="Chao Y."/>
            <person name="Chu M."/>
            <person name="Cheng C."/>
            <person name="Hour A."/>
            <person name="Lee P."/>
            <person name="Lin S."/>
            <person name="Lin Y."/>
            <person name="Liou J."/>
            <person name="Liu S."/>
            <person name="Hsing Y."/>
            <person name="Raghuvanshi S."/>
            <person name="Mohanty A."/>
            <person name="Bharti A.K."/>
            <person name="Gaur A."/>
            <person name="Gupta V."/>
            <person name="Kumar D."/>
            <person name="Ravi V."/>
            <person name="Vij S."/>
            <person name="Kapur A."/>
            <person name="Khurana P."/>
            <person name="Khurana P."/>
            <person name="Khurana J.P."/>
            <person name="Tyagi A.K."/>
            <person name="Gaikwad K."/>
            <person name="Singh A."/>
            <person name="Dalal V."/>
            <person name="Srivastava S."/>
            <person name="Dixit A."/>
            <person name="Pal A.K."/>
            <person name="Ghazi I.A."/>
            <person name="Yadav M."/>
            <person name="Pandit A."/>
            <person name="Bhargava A."/>
            <person name="Sureshbabu K."/>
            <person name="Batra K."/>
            <person name="Sharma T.R."/>
            <person name="Mohapatra T."/>
            <person name="Singh N.K."/>
            <person name="Messing J."/>
            <person name="Nelson A.B."/>
            <person name="Fuks G."/>
            <person name="Kavchok S."/>
            <person name="Keizer G."/>
            <person name="Linton E."/>
            <person name="Llaca V."/>
            <person name="Song R."/>
            <person name="Tanyolac B."/>
            <person name="Young S."/>
            <person name="Ho-Il K."/>
            <person name="Hahn J.H."/>
            <person name="Sangsakoo G."/>
            <person name="Vanavichit A."/>
            <person name="de Mattos Luiz.A.T."/>
            <person name="Zimmer P.D."/>
            <person name="Malone G."/>
            <person name="Dellagostin O."/>
            <person name="de Oliveira A.C."/>
            <person name="Bevan M."/>
            <person name="Bancroft I."/>
            <person name="Minx P."/>
            <person name="Cordum H."/>
            <person name="Wilson R."/>
            <person name="Cheng Z."/>
            <person name="Jin W."/>
            <person name="Jiang J."/>
            <person name="Leong S.A."/>
            <person name="Iwama H."/>
            <person name="Gojobori T."/>
            <person name="Itoh T."/>
            <person name="Niimura Y."/>
            <person name="Fujii Y."/>
            <person name="Habara T."/>
            <person name="Sakai H."/>
            <person name="Sato Y."/>
            <person name="Wilson G."/>
            <person name="Kumar K."/>
            <person name="McCouch S."/>
            <person name="Juretic N."/>
            <person name="Hoen D."/>
            <person name="Wright S."/>
            <person name="Bruskiewich R."/>
            <person name="Bureau T."/>
            <person name="Miyao A."/>
            <person name="Hirochika H."/>
            <person name="Nishikawa T."/>
            <person name="Kadowaki K."/>
            <person name="Sugiura M."/>
            <person name="Burr B."/>
            <person name="Sasaki T."/>
        </authorList>
    </citation>
    <scope>NUCLEOTIDE SEQUENCE [LARGE SCALE GENOMIC DNA]</scope>
    <source>
        <strain evidence="4">cv. Nipponbare</strain>
    </source>
</reference>
<proteinExistence type="predicted"/>
<reference evidence="4" key="2">
    <citation type="journal article" date="2008" name="Nucleic Acids Res.">
        <title>The rice annotation project database (RAP-DB): 2008 update.</title>
        <authorList>
            <consortium name="The rice annotation project (RAP)"/>
        </authorList>
    </citation>
    <scope>GENOME REANNOTATION</scope>
    <source>
        <strain evidence="4">cv. Nipponbare</strain>
    </source>
</reference>
<dbReference type="Proteomes" id="UP000000763">
    <property type="component" value="Chromosome 6"/>
</dbReference>
<dbReference type="AlphaFoldDB" id="Q0DDY0"/>
<dbReference type="Gene3D" id="1.10.510.10">
    <property type="entry name" value="Transferase(Phosphotransferase) domain 1"/>
    <property type="match status" value="1"/>
</dbReference>
<organism evidence="3 4">
    <name type="scientific">Oryza sativa subsp. japonica</name>
    <name type="common">Rice</name>
    <dbReference type="NCBI Taxonomy" id="39947"/>
    <lineage>
        <taxon>Eukaryota</taxon>
        <taxon>Viridiplantae</taxon>
        <taxon>Streptophyta</taxon>
        <taxon>Embryophyta</taxon>
        <taxon>Tracheophyta</taxon>
        <taxon>Spermatophyta</taxon>
        <taxon>Magnoliopsida</taxon>
        <taxon>Liliopsida</taxon>
        <taxon>Poales</taxon>
        <taxon>Poaceae</taxon>
        <taxon>BOP clade</taxon>
        <taxon>Oryzoideae</taxon>
        <taxon>Oryzeae</taxon>
        <taxon>Oryzinae</taxon>
        <taxon>Oryza</taxon>
        <taxon>Oryza sativa</taxon>
    </lineage>
</organism>
<feature type="region of interest" description="Disordered" evidence="1">
    <location>
        <begin position="1"/>
        <end position="25"/>
    </location>
</feature>
<accession>Q0DDY0</accession>
<dbReference type="FunFam" id="1.10.510.10:FF:001641">
    <property type="entry name" value="Os06g0191500 protein"/>
    <property type="match status" value="1"/>
</dbReference>
<dbReference type="PANTHER" id="PTHR24361">
    <property type="entry name" value="MITOGEN-ACTIVATED KINASE KINASE KINASE"/>
    <property type="match status" value="1"/>
</dbReference>
<dbReference type="InterPro" id="IPR000719">
    <property type="entry name" value="Prot_kinase_dom"/>
</dbReference>
<dbReference type="GO" id="GO:0004672">
    <property type="term" value="F:protein kinase activity"/>
    <property type="evidence" value="ECO:0007669"/>
    <property type="project" value="InterPro"/>
</dbReference>
<dbReference type="GO" id="GO:0005524">
    <property type="term" value="F:ATP binding"/>
    <property type="evidence" value="ECO:0007669"/>
    <property type="project" value="InterPro"/>
</dbReference>
<feature type="non-terminal residue" evidence="3">
    <location>
        <position position="1"/>
    </location>
</feature>
<dbReference type="KEGG" id="dosa:Os06g0191500"/>
<dbReference type="Pfam" id="PF00069">
    <property type="entry name" value="Pkinase"/>
    <property type="match status" value="1"/>
</dbReference>
<dbReference type="PANTHER" id="PTHR24361:SF762">
    <property type="entry name" value="MITOGEN-ACTIVATED PROTEIN KINASE KINASE 5"/>
    <property type="match status" value="1"/>
</dbReference>
<dbReference type="InterPro" id="IPR011009">
    <property type="entry name" value="Kinase-like_dom_sf"/>
</dbReference>
<dbReference type="PROSITE" id="PS50011">
    <property type="entry name" value="PROTEIN_KINASE_DOM"/>
    <property type="match status" value="1"/>
</dbReference>
<protein>
    <submittedName>
        <fullName evidence="3">Os06g0191500 protein</fullName>
    </submittedName>
</protein>
<evidence type="ECO:0000259" key="2">
    <source>
        <dbReference type="PROSITE" id="PS50011"/>
    </source>
</evidence>
<dbReference type="SUPFAM" id="SSF56112">
    <property type="entry name" value="Protein kinase-like (PK-like)"/>
    <property type="match status" value="1"/>
</dbReference>